<dbReference type="NCBIfam" id="NF047791">
    <property type="entry name" value="RNaseRnm"/>
    <property type="match status" value="1"/>
</dbReference>
<dbReference type="InterPro" id="IPR052018">
    <property type="entry name" value="PHP_domain"/>
</dbReference>
<dbReference type="Pfam" id="PF02811">
    <property type="entry name" value="PHP"/>
    <property type="match status" value="1"/>
</dbReference>
<dbReference type="SMART" id="SM00481">
    <property type="entry name" value="POLIIIAc"/>
    <property type="match status" value="1"/>
</dbReference>
<dbReference type="Gene3D" id="1.10.150.650">
    <property type="match status" value="1"/>
</dbReference>
<evidence type="ECO:0000259" key="1">
    <source>
        <dbReference type="SMART" id="SM00481"/>
    </source>
</evidence>
<name>A0A919ENY8_9GAMM</name>
<dbReference type="Gene3D" id="3.20.20.140">
    <property type="entry name" value="Metal-dependent hydrolases"/>
    <property type="match status" value="1"/>
</dbReference>
<evidence type="ECO:0000313" key="3">
    <source>
        <dbReference type="Proteomes" id="UP000623842"/>
    </source>
</evidence>
<dbReference type="SUPFAM" id="SSF89550">
    <property type="entry name" value="PHP domain-like"/>
    <property type="match status" value="1"/>
</dbReference>
<proteinExistence type="predicted"/>
<dbReference type="CDD" id="cd07438">
    <property type="entry name" value="PHP_HisPPase_AMP"/>
    <property type="match status" value="1"/>
</dbReference>
<dbReference type="RefSeq" id="WP_189774457.1">
    <property type="nucleotide sequence ID" value="NZ_BNCK01000013.1"/>
</dbReference>
<dbReference type="InterPro" id="IPR016195">
    <property type="entry name" value="Pol/histidinol_Pase-like"/>
</dbReference>
<sequence>MPLKSTDNFTEMFNGRVDLHSHTNCSDGGLTPQELIERAVNFQIDVLAITDHDTTAGLDIAESYIKDKNYPITLVDGIEISTRWHNFEIHIVGLNINKDSDELKRLVASQQASREQRAIDIGNKLTKCGFDWAYEKAKGLAGEGSITRAHFAKALYQHGVVNNLQAAFDKYIGKGKRAYVKPNWCDIQTAIAVIHQSGGTAVMAHPIRYDMTTKWLRKLVIEFKQAGGDGLEIVLPQMNNQQRDLMLSFCLEYELHASLGSDFHYPSKWSDLGRNLVLPEKSTPIWTLWQ</sequence>
<dbReference type="PANTHER" id="PTHR42924">
    <property type="entry name" value="EXONUCLEASE"/>
    <property type="match status" value="1"/>
</dbReference>
<gene>
    <name evidence="2" type="primary">trpH</name>
    <name evidence="2" type="ORF">GCM10017161_40240</name>
</gene>
<dbReference type="EMBL" id="BNCK01000013">
    <property type="protein sequence ID" value="GHG06528.1"/>
    <property type="molecule type" value="Genomic_DNA"/>
</dbReference>
<evidence type="ECO:0000313" key="2">
    <source>
        <dbReference type="EMBL" id="GHG06528.1"/>
    </source>
</evidence>
<accession>A0A919ENY8</accession>
<dbReference type="GO" id="GO:0035312">
    <property type="term" value="F:5'-3' DNA exonuclease activity"/>
    <property type="evidence" value="ECO:0007669"/>
    <property type="project" value="TreeGrafter"/>
</dbReference>
<feature type="domain" description="Polymerase/histidinol phosphatase N-terminal" evidence="1">
    <location>
        <begin position="17"/>
        <end position="84"/>
    </location>
</feature>
<keyword evidence="3" id="KW-1185">Reference proteome</keyword>
<dbReference type="PANTHER" id="PTHR42924:SF3">
    <property type="entry name" value="POLYMERASE_HISTIDINOL PHOSPHATASE N-TERMINAL DOMAIN-CONTAINING PROTEIN"/>
    <property type="match status" value="1"/>
</dbReference>
<reference evidence="2" key="1">
    <citation type="journal article" date="2014" name="Int. J. Syst. Evol. Microbiol.">
        <title>Complete genome sequence of Corynebacterium casei LMG S-19264T (=DSM 44701T), isolated from a smear-ripened cheese.</title>
        <authorList>
            <consortium name="US DOE Joint Genome Institute (JGI-PGF)"/>
            <person name="Walter F."/>
            <person name="Albersmeier A."/>
            <person name="Kalinowski J."/>
            <person name="Ruckert C."/>
        </authorList>
    </citation>
    <scope>NUCLEOTIDE SEQUENCE</scope>
    <source>
        <strain evidence="2">KCTC 42731</strain>
    </source>
</reference>
<dbReference type="Proteomes" id="UP000623842">
    <property type="component" value="Unassembled WGS sequence"/>
</dbReference>
<comment type="caution">
    <text evidence="2">The sequence shown here is derived from an EMBL/GenBank/DDBJ whole genome shotgun (WGS) entry which is preliminary data.</text>
</comment>
<dbReference type="AlphaFoldDB" id="A0A919ENY8"/>
<organism evidence="2 3">
    <name type="scientific">Thalassotalea marina</name>
    <dbReference type="NCBI Taxonomy" id="1673741"/>
    <lineage>
        <taxon>Bacteria</taxon>
        <taxon>Pseudomonadati</taxon>
        <taxon>Pseudomonadota</taxon>
        <taxon>Gammaproteobacteria</taxon>
        <taxon>Alteromonadales</taxon>
        <taxon>Colwelliaceae</taxon>
        <taxon>Thalassotalea</taxon>
    </lineage>
</organism>
<protein>
    <submittedName>
        <fullName evidence="2">Phosphatase</fullName>
    </submittedName>
</protein>
<dbReference type="InterPro" id="IPR004013">
    <property type="entry name" value="PHP_dom"/>
</dbReference>
<reference evidence="2" key="2">
    <citation type="submission" date="2020-09" db="EMBL/GenBank/DDBJ databases">
        <authorList>
            <person name="Sun Q."/>
            <person name="Kim S."/>
        </authorList>
    </citation>
    <scope>NUCLEOTIDE SEQUENCE</scope>
    <source>
        <strain evidence="2">KCTC 42731</strain>
    </source>
</reference>
<dbReference type="GO" id="GO:0004534">
    <property type="term" value="F:5'-3' RNA exonuclease activity"/>
    <property type="evidence" value="ECO:0007669"/>
    <property type="project" value="TreeGrafter"/>
</dbReference>
<dbReference type="InterPro" id="IPR003141">
    <property type="entry name" value="Pol/His_phosphatase_N"/>
</dbReference>